<evidence type="ECO:0000313" key="3">
    <source>
        <dbReference type="Proteomes" id="UP000324800"/>
    </source>
</evidence>
<feature type="region of interest" description="Disordered" evidence="1">
    <location>
        <begin position="232"/>
        <end position="265"/>
    </location>
</feature>
<accession>A0A5J4U9X8</accession>
<protein>
    <submittedName>
        <fullName evidence="2">Uncharacterized protein</fullName>
    </submittedName>
</protein>
<feature type="compositionally biased region" description="Basic and acidic residues" evidence="1">
    <location>
        <begin position="333"/>
        <end position="347"/>
    </location>
</feature>
<reference evidence="2 3" key="1">
    <citation type="submission" date="2019-03" db="EMBL/GenBank/DDBJ databases">
        <title>Single cell metagenomics reveals metabolic interactions within the superorganism composed of flagellate Streblomastix strix and complex community of Bacteroidetes bacteria on its surface.</title>
        <authorList>
            <person name="Treitli S.C."/>
            <person name="Kolisko M."/>
            <person name="Husnik F."/>
            <person name="Keeling P."/>
            <person name="Hampl V."/>
        </authorList>
    </citation>
    <scope>NUCLEOTIDE SEQUENCE [LARGE SCALE GENOMIC DNA]</scope>
    <source>
        <strain evidence="2">ST1C</strain>
    </source>
</reference>
<dbReference type="Proteomes" id="UP000324800">
    <property type="component" value="Unassembled WGS sequence"/>
</dbReference>
<feature type="compositionally biased region" description="Polar residues" evidence="1">
    <location>
        <begin position="246"/>
        <end position="257"/>
    </location>
</feature>
<proteinExistence type="predicted"/>
<feature type="region of interest" description="Disordered" evidence="1">
    <location>
        <begin position="289"/>
        <end position="354"/>
    </location>
</feature>
<gene>
    <name evidence="2" type="ORF">EZS28_037075</name>
</gene>
<comment type="caution">
    <text evidence="2">The sequence shown here is derived from an EMBL/GenBank/DDBJ whole genome shotgun (WGS) entry which is preliminary data.</text>
</comment>
<dbReference type="AlphaFoldDB" id="A0A5J4U9X8"/>
<organism evidence="2 3">
    <name type="scientific">Streblomastix strix</name>
    <dbReference type="NCBI Taxonomy" id="222440"/>
    <lineage>
        <taxon>Eukaryota</taxon>
        <taxon>Metamonada</taxon>
        <taxon>Preaxostyla</taxon>
        <taxon>Oxymonadida</taxon>
        <taxon>Streblomastigidae</taxon>
        <taxon>Streblomastix</taxon>
    </lineage>
</organism>
<dbReference type="EMBL" id="SNRW01018378">
    <property type="protein sequence ID" value="KAA6367397.1"/>
    <property type="molecule type" value="Genomic_DNA"/>
</dbReference>
<evidence type="ECO:0000313" key="2">
    <source>
        <dbReference type="EMBL" id="KAA6367397.1"/>
    </source>
</evidence>
<feature type="non-terminal residue" evidence="2">
    <location>
        <position position="416"/>
    </location>
</feature>
<feature type="compositionally biased region" description="Basic and acidic residues" evidence="1">
    <location>
        <begin position="298"/>
        <end position="310"/>
    </location>
</feature>
<name>A0A5J4U9X8_9EUKA</name>
<sequence>MYQSIPQAVIGLIVFAAEQIIQSETESKDQEQLKNRLEKIVADGINDNRDDDQSELAIEHKYFTNGNNGFRRNDCRMQSQATVNVEANPDINITKISASTPLHNVNGSYELGGNGCGTQLLAVTNENGLLNYQAIDNTRNERKTITCKLMIVEPKEMKTDKDLAMSINMNKKLNFKSNEKTKLKGIESLHTFHPEQKQEYPNISQSKSQPPLIFTSSELCYVKGKVVVPKHWMQPTNDHDSRSKKASQSPNQISPQRFQKLEPTPNLLTILLPGSYGELMQMQPQLLQTSPQNTPKATRSEQDPSNRNKDSTSSIKQKQSPIPRLTSRISWTEQERKEERREGRDLENCETDNDNEEMLDMNGWINSEIFRIMGNNQHERLHPIRIYPLIERQLEYLLDVTIVVDNEIQGRRRRSE</sequence>
<evidence type="ECO:0000256" key="1">
    <source>
        <dbReference type="SAM" id="MobiDB-lite"/>
    </source>
</evidence>
<feature type="compositionally biased region" description="Polar residues" evidence="1">
    <location>
        <begin position="311"/>
        <end position="320"/>
    </location>
</feature>